<sequence>IDGSSILLPDLNNPSTQSLFDYSSSTPTMNPIDLPTVNKSNNNFNLSDADLAALFVSTLVSTTSSTTATLDNENELSTNNNNALDDVFLQQVNELVCSSQQKSMGPPPGFENFLFDNSLPSETSRTLSSISNAAIQSQVSSSDTINFSQLLPSAIVGK</sequence>
<comment type="caution">
    <text evidence="2">The sequence shown here is derived from an EMBL/GenBank/DDBJ whole genome shotgun (WGS) entry which is preliminary data.</text>
</comment>
<accession>A0A8S3IFU2</accession>
<proteinExistence type="predicted"/>
<evidence type="ECO:0000313" key="2">
    <source>
        <dbReference type="EMBL" id="CAF5195641.1"/>
    </source>
</evidence>
<dbReference type="AlphaFoldDB" id="A0A8S3IFU2"/>
<dbReference type="EMBL" id="CAJOBH010241371">
    <property type="protein sequence ID" value="CAF5110480.1"/>
    <property type="molecule type" value="Genomic_DNA"/>
</dbReference>
<dbReference type="Proteomes" id="UP000681967">
    <property type="component" value="Unassembled WGS sequence"/>
</dbReference>
<reference evidence="2" key="1">
    <citation type="submission" date="2021-02" db="EMBL/GenBank/DDBJ databases">
        <authorList>
            <person name="Nowell W R."/>
        </authorList>
    </citation>
    <scope>NUCLEOTIDE SEQUENCE</scope>
</reference>
<dbReference type="Proteomes" id="UP000676336">
    <property type="component" value="Unassembled WGS sequence"/>
</dbReference>
<feature type="non-terminal residue" evidence="2">
    <location>
        <position position="1"/>
    </location>
</feature>
<dbReference type="Proteomes" id="UP000681720">
    <property type="component" value="Unassembled WGS sequence"/>
</dbReference>
<organism evidence="2 4">
    <name type="scientific">Rotaria magnacalcarata</name>
    <dbReference type="NCBI Taxonomy" id="392030"/>
    <lineage>
        <taxon>Eukaryota</taxon>
        <taxon>Metazoa</taxon>
        <taxon>Spiralia</taxon>
        <taxon>Gnathifera</taxon>
        <taxon>Rotifera</taxon>
        <taxon>Eurotatoria</taxon>
        <taxon>Bdelloidea</taxon>
        <taxon>Philodinida</taxon>
        <taxon>Philodinidae</taxon>
        <taxon>Rotaria</taxon>
    </lineage>
</organism>
<protein>
    <submittedName>
        <fullName evidence="2">Uncharacterized protein</fullName>
    </submittedName>
</protein>
<gene>
    <name evidence="1" type="ORF">BYL167_LOCUS65617</name>
    <name evidence="2" type="ORF">GIL414_LOCUS74750</name>
    <name evidence="3" type="ORF">SMN809_LOCUS74424</name>
</gene>
<evidence type="ECO:0000313" key="1">
    <source>
        <dbReference type="EMBL" id="CAF5110480.1"/>
    </source>
</evidence>
<dbReference type="EMBL" id="CAJOBJ010341519">
    <property type="protein sequence ID" value="CAF5195641.1"/>
    <property type="molecule type" value="Genomic_DNA"/>
</dbReference>
<evidence type="ECO:0000313" key="3">
    <source>
        <dbReference type="EMBL" id="CAF5197203.1"/>
    </source>
</evidence>
<dbReference type="EMBL" id="CAJOBI010330147">
    <property type="protein sequence ID" value="CAF5197203.1"/>
    <property type="molecule type" value="Genomic_DNA"/>
</dbReference>
<name>A0A8S3IFU2_9BILA</name>
<evidence type="ECO:0000313" key="4">
    <source>
        <dbReference type="Proteomes" id="UP000681720"/>
    </source>
</evidence>